<evidence type="ECO:0000313" key="7">
    <source>
        <dbReference type="Proteomes" id="UP000305109"/>
    </source>
</evidence>
<feature type="domain" description="HTH tetR-type" evidence="5">
    <location>
        <begin position="10"/>
        <end position="70"/>
    </location>
</feature>
<dbReference type="EMBL" id="SUMD01000006">
    <property type="protein sequence ID" value="TJZ77075.1"/>
    <property type="molecule type" value="Genomic_DNA"/>
</dbReference>
<dbReference type="PANTHER" id="PTHR47506:SF7">
    <property type="entry name" value="TRANSCRIPTIONAL REGULATORY PROTEIN"/>
    <property type="match status" value="1"/>
</dbReference>
<reference evidence="6 7" key="1">
    <citation type="submission" date="2019-04" db="EMBL/GenBank/DDBJ databases">
        <title>Rhodococcus oryzae sp. nov., a novel actinomycete isolated from rhizosphere soil of rice (Oryza sativa L.).</title>
        <authorList>
            <person name="Li C."/>
        </authorList>
    </citation>
    <scope>NUCLEOTIDE SEQUENCE [LARGE SCALE GENOMIC DNA]</scope>
    <source>
        <strain evidence="6 7">NEAU-CX67</strain>
    </source>
</reference>
<evidence type="ECO:0000259" key="5">
    <source>
        <dbReference type="PROSITE" id="PS50977"/>
    </source>
</evidence>
<keyword evidence="7" id="KW-1185">Reference proteome</keyword>
<keyword evidence="2 4" id="KW-0238">DNA-binding</keyword>
<organism evidence="6 7">
    <name type="scientific">Rhodococcus oryzae</name>
    <dbReference type="NCBI Taxonomy" id="2571143"/>
    <lineage>
        <taxon>Bacteria</taxon>
        <taxon>Bacillati</taxon>
        <taxon>Actinomycetota</taxon>
        <taxon>Actinomycetes</taxon>
        <taxon>Mycobacteriales</taxon>
        <taxon>Nocardiaceae</taxon>
        <taxon>Rhodococcus</taxon>
    </lineage>
</organism>
<dbReference type="Proteomes" id="UP000305109">
    <property type="component" value="Unassembled WGS sequence"/>
</dbReference>
<feature type="DNA-binding region" description="H-T-H motif" evidence="4">
    <location>
        <begin position="33"/>
        <end position="52"/>
    </location>
</feature>
<evidence type="ECO:0000313" key="6">
    <source>
        <dbReference type="EMBL" id="TJZ77075.1"/>
    </source>
</evidence>
<comment type="caution">
    <text evidence="6">The sequence shown here is derived from an EMBL/GenBank/DDBJ whole genome shotgun (WGS) entry which is preliminary data.</text>
</comment>
<protein>
    <submittedName>
        <fullName evidence="6">TetR/AcrR family transcriptional regulator</fullName>
    </submittedName>
</protein>
<name>A0ABY2RLN9_9NOCA</name>
<dbReference type="RefSeq" id="WP_136910468.1">
    <property type="nucleotide sequence ID" value="NZ_SUMD01000006.1"/>
</dbReference>
<proteinExistence type="predicted"/>
<dbReference type="Pfam" id="PF00440">
    <property type="entry name" value="TetR_N"/>
    <property type="match status" value="1"/>
</dbReference>
<dbReference type="SUPFAM" id="SSF48498">
    <property type="entry name" value="Tetracyclin repressor-like, C-terminal domain"/>
    <property type="match status" value="1"/>
</dbReference>
<dbReference type="InterPro" id="IPR036271">
    <property type="entry name" value="Tet_transcr_reg_TetR-rel_C_sf"/>
</dbReference>
<dbReference type="Gene3D" id="1.10.10.60">
    <property type="entry name" value="Homeodomain-like"/>
    <property type="match status" value="1"/>
</dbReference>
<dbReference type="InterPro" id="IPR001647">
    <property type="entry name" value="HTH_TetR"/>
</dbReference>
<evidence type="ECO:0000256" key="2">
    <source>
        <dbReference type="ARBA" id="ARBA00023125"/>
    </source>
</evidence>
<dbReference type="PANTHER" id="PTHR47506">
    <property type="entry name" value="TRANSCRIPTIONAL REGULATORY PROTEIN"/>
    <property type="match status" value="1"/>
</dbReference>
<dbReference type="Gene3D" id="1.10.357.10">
    <property type="entry name" value="Tetracycline Repressor, domain 2"/>
    <property type="match status" value="1"/>
</dbReference>
<dbReference type="PROSITE" id="PS50977">
    <property type="entry name" value="HTH_TETR_2"/>
    <property type="match status" value="1"/>
</dbReference>
<keyword evidence="1" id="KW-0805">Transcription regulation</keyword>
<keyword evidence="3" id="KW-0804">Transcription</keyword>
<gene>
    <name evidence="6" type="ORF">FCG67_14610</name>
</gene>
<evidence type="ECO:0000256" key="1">
    <source>
        <dbReference type="ARBA" id="ARBA00023015"/>
    </source>
</evidence>
<dbReference type="InterPro" id="IPR009057">
    <property type="entry name" value="Homeodomain-like_sf"/>
</dbReference>
<evidence type="ECO:0000256" key="3">
    <source>
        <dbReference type="ARBA" id="ARBA00023163"/>
    </source>
</evidence>
<sequence length="197" mass="20967">MARYAPEHKDATRRRMIETSGVRFKRDGFDGAGISALVADAGLTNGAFYGHFASKDDLIATVVSEQLAVQVARVDALPPGLASVETFVREYLSPGHRDDPGNGCPSAALLDEITRQDHSTRQAYTDGARALIDAIARHLAVGDSGGARDRAIGLFTLLVSSLQLARAVTDPELSDQILTSAYQNAMRIADNSTPSPS</sequence>
<accession>A0ABY2RLN9</accession>
<evidence type="ECO:0000256" key="4">
    <source>
        <dbReference type="PROSITE-ProRule" id="PRU00335"/>
    </source>
</evidence>
<dbReference type="SUPFAM" id="SSF46689">
    <property type="entry name" value="Homeodomain-like"/>
    <property type="match status" value="1"/>
</dbReference>